<dbReference type="Pfam" id="PF01399">
    <property type="entry name" value="PCI"/>
    <property type="match status" value="1"/>
</dbReference>
<dbReference type="PANTHER" id="PTHR12732:SF0">
    <property type="entry name" value="PCI DOMAIN-CONTAINING PROTEIN 2"/>
    <property type="match status" value="1"/>
</dbReference>
<proteinExistence type="predicted"/>
<reference evidence="2 3" key="1">
    <citation type="submission" date="2018-08" db="EMBL/GenBank/DDBJ databases">
        <title>Aphanomyces genome sequencing and annotation.</title>
        <authorList>
            <person name="Minardi D."/>
            <person name="Oidtmann B."/>
            <person name="Van Der Giezen M."/>
            <person name="Studholme D.J."/>
        </authorList>
    </citation>
    <scope>NUCLEOTIDE SEQUENCE [LARGE SCALE GENOMIC DNA]</scope>
    <source>
        <strain evidence="2 3">NJM0002</strain>
    </source>
</reference>
<accession>A0A418AR82</accession>
<dbReference type="GO" id="GO:0003723">
    <property type="term" value="F:RNA binding"/>
    <property type="evidence" value="ECO:0007669"/>
    <property type="project" value="InterPro"/>
</dbReference>
<dbReference type="InterPro" id="IPR057985">
    <property type="entry name" value="TPR_PSMD3_N"/>
</dbReference>
<dbReference type="GO" id="GO:0070390">
    <property type="term" value="C:transcription export complex 2"/>
    <property type="evidence" value="ECO:0007669"/>
    <property type="project" value="TreeGrafter"/>
</dbReference>
<feature type="domain" description="PCI" evidence="1">
    <location>
        <begin position="264"/>
        <end position="461"/>
    </location>
</feature>
<dbReference type="PROSITE" id="PS50250">
    <property type="entry name" value="PCI"/>
    <property type="match status" value="1"/>
</dbReference>
<dbReference type="EMBL" id="QUSY01000702">
    <property type="protein sequence ID" value="RHY27797.1"/>
    <property type="molecule type" value="Genomic_DNA"/>
</dbReference>
<dbReference type="InterPro" id="IPR036388">
    <property type="entry name" value="WH-like_DNA-bd_sf"/>
</dbReference>
<evidence type="ECO:0000313" key="3">
    <source>
        <dbReference type="Proteomes" id="UP000285060"/>
    </source>
</evidence>
<evidence type="ECO:0000313" key="2">
    <source>
        <dbReference type="EMBL" id="RHY27797.1"/>
    </source>
</evidence>
<dbReference type="GO" id="GO:0006368">
    <property type="term" value="P:transcription elongation by RNA polymerase II"/>
    <property type="evidence" value="ECO:0007669"/>
    <property type="project" value="TreeGrafter"/>
</dbReference>
<comment type="caution">
    <text evidence="2">The sequence shown here is derived from an EMBL/GenBank/DDBJ whole genome shotgun (WGS) entry which is preliminary data.</text>
</comment>
<dbReference type="SMART" id="SM00753">
    <property type="entry name" value="PAM"/>
    <property type="match status" value="1"/>
</dbReference>
<sequence>MMNVSKSLSNVNNWTLLLSIAQKKSRMYDPQDDLLWFWHLRVVESPTTTMNVGNLVNDVEEFLQRQQSDKVARLLAISYDGSAPINESDSAIDSICRSSLSNGYDDLVAPLLKAKRLVHQKKYADAYDLQIAGFMYVKIFRDQNNWLVPLLQRLTYDTRVLAQHADSELSNKRGIDVTDKLVRPSWLNLVRTLHASQANAEQNLKKGFSMTLNDRAAPEYSKKPATLYVVNQLFKIYFRINLCGNVIQAINKQNFSIFDKRDQVTYMYYLGRIRMLEDNYVEANECFGFAWRHCPVQCTRNKRYDRGTVVSAHLDRRMILQYLVPVKLVLGVLPSPALLEQYELDEYVAIASAIKQGNLAAFYHVWIYSEFQVQFMQQGMYLLMQKLSLLVMRTLLKKVYLIRGKKDKVQLTDFLTALAFVGTSMDMDALECVIANLIVKNYVKGFMSHKLNVLVLSKSDPFPAIE</sequence>
<dbReference type="Pfam" id="PF25573">
    <property type="entry name" value="TPR_PSMD3_N"/>
    <property type="match status" value="1"/>
</dbReference>
<dbReference type="GO" id="GO:0000973">
    <property type="term" value="P:post-transcriptional tethering of RNA polymerase II gene DNA at nuclear periphery"/>
    <property type="evidence" value="ECO:0007669"/>
    <property type="project" value="TreeGrafter"/>
</dbReference>
<gene>
    <name evidence="2" type="ORF">DYB32_006517</name>
</gene>
<dbReference type="GO" id="GO:0003690">
    <property type="term" value="F:double-stranded DNA binding"/>
    <property type="evidence" value="ECO:0007669"/>
    <property type="project" value="InterPro"/>
</dbReference>
<dbReference type="PANTHER" id="PTHR12732">
    <property type="entry name" value="UNCHARACTERIZED PROTEASOME COMPONENT REGION PCI-CONTAINING"/>
    <property type="match status" value="1"/>
</dbReference>
<dbReference type="InterPro" id="IPR045114">
    <property type="entry name" value="Csn12-like"/>
</dbReference>
<dbReference type="VEuPathDB" id="FungiDB:H310_14583"/>
<dbReference type="InterPro" id="IPR000717">
    <property type="entry name" value="PCI_dom"/>
</dbReference>
<organism evidence="2 3">
    <name type="scientific">Aphanomyces invadans</name>
    <dbReference type="NCBI Taxonomy" id="157072"/>
    <lineage>
        <taxon>Eukaryota</taxon>
        <taxon>Sar</taxon>
        <taxon>Stramenopiles</taxon>
        <taxon>Oomycota</taxon>
        <taxon>Saprolegniomycetes</taxon>
        <taxon>Saprolegniales</taxon>
        <taxon>Verrucalvaceae</taxon>
        <taxon>Aphanomyces</taxon>
    </lineage>
</organism>
<dbReference type="AlphaFoldDB" id="A0A418AR82"/>
<name>A0A418AR82_9STRA</name>
<evidence type="ECO:0000259" key="1">
    <source>
        <dbReference type="PROSITE" id="PS50250"/>
    </source>
</evidence>
<dbReference type="GO" id="GO:0016973">
    <property type="term" value="P:poly(A)+ mRNA export from nucleus"/>
    <property type="evidence" value="ECO:0007669"/>
    <property type="project" value="TreeGrafter"/>
</dbReference>
<protein>
    <recommendedName>
        <fullName evidence="1">PCI domain-containing protein</fullName>
    </recommendedName>
</protein>
<dbReference type="Gene3D" id="1.10.10.10">
    <property type="entry name" value="Winged helix-like DNA-binding domain superfamily/Winged helix DNA-binding domain"/>
    <property type="match status" value="1"/>
</dbReference>
<dbReference type="Proteomes" id="UP000285060">
    <property type="component" value="Unassembled WGS sequence"/>
</dbReference>
<keyword evidence="3" id="KW-1185">Reference proteome</keyword>